<evidence type="ECO:0000259" key="2">
    <source>
        <dbReference type="Pfam" id="PF03816"/>
    </source>
</evidence>
<evidence type="ECO:0000256" key="1">
    <source>
        <dbReference type="ARBA" id="ARBA00006068"/>
    </source>
</evidence>
<dbReference type="Proteomes" id="UP000502665">
    <property type="component" value="Chromosome"/>
</dbReference>
<dbReference type="PANTHER" id="PTHR33392:SF6">
    <property type="entry name" value="POLYISOPRENYL-TEICHOIC ACID--PEPTIDOGLYCAN TEICHOIC ACID TRANSFERASE TAGU"/>
    <property type="match status" value="1"/>
</dbReference>
<proteinExistence type="inferred from homology"/>
<reference evidence="3" key="1">
    <citation type="submission" date="2020-03" db="EMBL/GenBank/DDBJ databases">
        <title>Molecular networking-based the target discovery of potent antiproliferative macrolactams: 5/6/7/16 polycyclic ansamycins and glycosylated trienomycin from Streptomyces cacaoi subsp. asoensis.</title>
        <authorList>
            <person name="Liu L.-L."/>
        </authorList>
    </citation>
    <scope>NUCLEOTIDE SEQUENCE [LARGE SCALE GENOMIC DNA]</scope>
    <source>
        <strain evidence="3">H2S5</strain>
    </source>
</reference>
<dbReference type="AlphaFoldDB" id="A0A6M4WNK2"/>
<dbReference type="InterPro" id="IPR050922">
    <property type="entry name" value="LytR/CpsA/Psr_CW_biosynth"/>
</dbReference>
<dbReference type="PANTHER" id="PTHR33392">
    <property type="entry name" value="POLYISOPRENYL-TEICHOIC ACID--PEPTIDOGLYCAN TEICHOIC ACID TRANSFERASE TAGU"/>
    <property type="match status" value="1"/>
</dbReference>
<comment type="similarity">
    <text evidence="1">Belongs to the LytR/CpsA/Psr (LCP) family.</text>
</comment>
<dbReference type="EMBL" id="CP049838">
    <property type="protein sequence ID" value="QJT01829.1"/>
    <property type="molecule type" value="Genomic_DNA"/>
</dbReference>
<protein>
    <submittedName>
        <fullName evidence="3">LCP family protein</fullName>
    </submittedName>
</protein>
<dbReference type="Gene3D" id="3.40.630.190">
    <property type="entry name" value="LCP protein"/>
    <property type="match status" value="1"/>
</dbReference>
<dbReference type="InterPro" id="IPR004474">
    <property type="entry name" value="LytR_CpsA_psr"/>
</dbReference>
<sequence length="355" mass="38693">MTMKRNLLPRRLAIPGIVLAATGALLGSSALPSLPGLPGLPGLADREPAPRGLNVLLMGTDERNTLTAAQKKKFHAGGRPCGCSDVLMLVHVSARGDRVSVIGMPRDSYAEIPPYRAKPGGKERPPHPAKLNAAYQEGGPELMIRTVESMTEVDIDRFLQVDFRRFMNSVDKVGGVEVCTPRRLKDAATRLDLKPGKHRLGGGQALQYVRSRHVDGSADLGRIQRQQRFLVQAWRELKERKLLTHPKRMTDLMEMLLGSGRQGFSPGELVELAATLHRLPDSATEFTTVPIAGFAPAKLGIGAALAWDRKETDALFAKVRDDRPLVERGAQPKPKDPPDILGKTVPVRGSAYACH</sequence>
<dbReference type="Pfam" id="PF03816">
    <property type="entry name" value="LytR_cpsA_psr"/>
    <property type="match status" value="1"/>
</dbReference>
<dbReference type="NCBIfam" id="TIGR00350">
    <property type="entry name" value="lytR_cpsA_psr"/>
    <property type="match status" value="1"/>
</dbReference>
<keyword evidence="4" id="KW-1185">Reference proteome</keyword>
<evidence type="ECO:0000313" key="3">
    <source>
        <dbReference type="EMBL" id="QJT01829.1"/>
    </source>
</evidence>
<accession>A0A6M4WNK2</accession>
<gene>
    <name evidence="3" type="ORF">G9272_17170</name>
</gene>
<evidence type="ECO:0000313" key="4">
    <source>
        <dbReference type="Proteomes" id="UP000502665"/>
    </source>
</evidence>
<feature type="domain" description="Cell envelope-related transcriptional attenuator" evidence="2">
    <location>
        <begin position="84"/>
        <end position="238"/>
    </location>
</feature>
<organism evidence="3 4">
    <name type="scientific">Streptomyces asoensis</name>
    <dbReference type="NCBI Taxonomy" id="249586"/>
    <lineage>
        <taxon>Bacteria</taxon>
        <taxon>Bacillati</taxon>
        <taxon>Actinomycetota</taxon>
        <taxon>Actinomycetes</taxon>
        <taxon>Kitasatosporales</taxon>
        <taxon>Streptomycetaceae</taxon>
        <taxon>Streptomyces</taxon>
    </lineage>
</organism>
<name>A0A6M4WNK2_9ACTN</name>